<keyword evidence="3" id="KW-1185">Reference proteome</keyword>
<name>A0ABP1DMD5_9APHY</name>
<feature type="compositionally biased region" description="Acidic residues" evidence="1">
    <location>
        <begin position="53"/>
        <end position="63"/>
    </location>
</feature>
<evidence type="ECO:0000313" key="3">
    <source>
        <dbReference type="Proteomes" id="UP001497453"/>
    </source>
</evidence>
<feature type="region of interest" description="Disordered" evidence="1">
    <location>
        <begin position="31"/>
        <end position="95"/>
    </location>
</feature>
<dbReference type="Proteomes" id="UP001497453">
    <property type="component" value="Chromosome 4"/>
</dbReference>
<sequence length="208" mass="22722">MSYVKKKILLNNNPRHRRYIVQLPVPIPIPTATTPPRYPSPPPQIQRSQDDANTNDDNDDDSGGDNRKDDASKTCSNTRTEEAEQLQDDGDLNNANSGSSCLAYFTNPSGTQNEPSAPASHSHAVEINVSTGYTADTDNLPSHEHSDAPAPSPTPAPADIPSPYSLTNSYDLQKTFRQSVSLQDSSYMIHLTSRSATIQITTLIFPRI</sequence>
<organism evidence="2 3">
    <name type="scientific">Somion occarium</name>
    <dbReference type="NCBI Taxonomy" id="3059160"/>
    <lineage>
        <taxon>Eukaryota</taxon>
        <taxon>Fungi</taxon>
        <taxon>Dikarya</taxon>
        <taxon>Basidiomycota</taxon>
        <taxon>Agaricomycotina</taxon>
        <taxon>Agaricomycetes</taxon>
        <taxon>Polyporales</taxon>
        <taxon>Cerrenaceae</taxon>
        <taxon>Somion</taxon>
    </lineage>
</organism>
<reference evidence="3" key="1">
    <citation type="submission" date="2024-04" db="EMBL/GenBank/DDBJ databases">
        <authorList>
            <person name="Shaw F."/>
            <person name="Minotto A."/>
        </authorList>
    </citation>
    <scope>NUCLEOTIDE SEQUENCE [LARGE SCALE GENOMIC DNA]</scope>
</reference>
<proteinExistence type="predicted"/>
<evidence type="ECO:0000313" key="2">
    <source>
        <dbReference type="EMBL" id="CAL1708307.1"/>
    </source>
</evidence>
<accession>A0ABP1DMD5</accession>
<protein>
    <submittedName>
        <fullName evidence="2">Uncharacterized protein</fullName>
    </submittedName>
</protein>
<evidence type="ECO:0000256" key="1">
    <source>
        <dbReference type="SAM" id="MobiDB-lite"/>
    </source>
</evidence>
<feature type="compositionally biased region" description="Polar residues" evidence="1">
    <location>
        <begin position="103"/>
        <end position="115"/>
    </location>
</feature>
<feature type="region of interest" description="Disordered" evidence="1">
    <location>
        <begin position="133"/>
        <end position="166"/>
    </location>
</feature>
<feature type="region of interest" description="Disordered" evidence="1">
    <location>
        <begin position="103"/>
        <end position="122"/>
    </location>
</feature>
<dbReference type="EMBL" id="OZ037947">
    <property type="protein sequence ID" value="CAL1708307.1"/>
    <property type="molecule type" value="Genomic_DNA"/>
</dbReference>
<gene>
    <name evidence="2" type="ORF">GFSPODELE1_LOCUS6791</name>
</gene>
<feature type="compositionally biased region" description="Pro residues" evidence="1">
    <location>
        <begin position="150"/>
        <end position="160"/>
    </location>
</feature>